<dbReference type="GO" id="GO:0004252">
    <property type="term" value="F:serine-type endopeptidase activity"/>
    <property type="evidence" value="ECO:0007669"/>
    <property type="project" value="InterPro"/>
</dbReference>
<dbReference type="InterPro" id="IPR036034">
    <property type="entry name" value="PDZ_sf"/>
</dbReference>
<dbReference type="SUPFAM" id="SSF50156">
    <property type="entry name" value="PDZ domain-like"/>
    <property type="match status" value="2"/>
</dbReference>
<dbReference type="Proteomes" id="UP000236000">
    <property type="component" value="Unassembled WGS sequence"/>
</dbReference>
<feature type="transmembrane region" description="Helical" evidence="3">
    <location>
        <begin position="9"/>
        <end position="29"/>
    </location>
</feature>
<dbReference type="OrthoDB" id="9758917at2"/>
<comment type="caution">
    <text evidence="5">The sequence shown here is derived from an EMBL/GenBank/DDBJ whole genome shotgun (WGS) entry which is preliminary data.</text>
</comment>
<dbReference type="PROSITE" id="PS50106">
    <property type="entry name" value="PDZ"/>
    <property type="match status" value="1"/>
</dbReference>
<dbReference type="InterPro" id="IPR051201">
    <property type="entry name" value="Chloro_Bact_Ser_Proteases"/>
</dbReference>
<evidence type="ECO:0000256" key="2">
    <source>
        <dbReference type="ARBA" id="ARBA00022801"/>
    </source>
</evidence>
<dbReference type="SUPFAM" id="SSF50494">
    <property type="entry name" value="Trypsin-like serine proteases"/>
    <property type="match status" value="1"/>
</dbReference>
<dbReference type="Gene3D" id="2.30.42.10">
    <property type="match status" value="2"/>
</dbReference>
<keyword evidence="3" id="KW-0472">Membrane</keyword>
<evidence type="ECO:0000313" key="6">
    <source>
        <dbReference type="Proteomes" id="UP000236000"/>
    </source>
</evidence>
<evidence type="ECO:0000259" key="4">
    <source>
        <dbReference type="PROSITE" id="PS50106"/>
    </source>
</evidence>
<dbReference type="Gene3D" id="2.40.10.120">
    <property type="match status" value="1"/>
</dbReference>
<dbReference type="Pfam" id="PF13180">
    <property type="entry name" value="PDZ_2"/>
    <property type="match status" value="1"/>
</dbReference>
<dbReference type="PRINTS" id="PR00834">
    <property type="entry name" value="PROTEASES2C"/>
</dbReference>
<dbReference type="InterPro" id="IPR009003">
    <property type="entry name" value="Peptidase_S1_PA"/>
</dbReference>
<keyword evidence="2" id="KW-0378">Hydrolase</keyword>
<dbReference type="Pfam" id="PF13365">
    <property type="entry name" value="Trypsin_2"/>
    <property type="match status" value="1"/>
</dbReference>
<dbReference type="PANTHER" id="PTHR43343:SF3">
    <property type="entry name" value="PROTEASE DO-LIKE 8, CHLOROPLASTIC"/>
    <property type="match status" value="1"/>
</dbReference>
<keyword evidence="1" id="KW-0645">Protease</keyword>
<proteinExistence type="predicted"/>
<dbReference type="EMBL" id="PJKA01000006">
    <property type="protein sequence ID" value="PNC19062.1"/>
    <property type="molecule type" value="Genomic_DNA"/>
</dbReference>
<organism evidence="5 6">
    <name type="scientific">Akkermansia muciniphila</name>
    <dbReference type="NCBI Taxonomy" id="239935"/>
    <lineage>
        <taxon>Bacteria</taxon>
        <taxon>Pseudomonadati</taxon>
        <taxon>Verrucomicrobiota</taxon>
        <taxon>Verrucomicrobiia</taxon>
        <taxon>Verrucomicrobiales</taxon>
        <taxon>Akkermansiaceae</taxon>
        <taxon>Akkermansia</taxon>
    </lineage>
</organism>
<reference evidence="5 6" key="1">
    <citation type="journal article" date="2017" name="BMC Genomics">
        <title>Genome sequencing of 39 Akkermansia muciniphila isolates reveals its population structure, genomic and functional diverisity, and global distribution in mammalian gut microbiotas.</title>
        <authorList>
            <person name="Guo X."/>
            <person name="Li S."/>
            <person name="Zhang J."/>
            <person name="Wu F."/>
            <person name="Li X."/>
            <person name="Wu D."/>
            <person name="Zhang M."/>
            <person name="Ou Z."/>
            <person name="Jie Z."/>
            <person name="Yan Q."/>
            <person name="Li P."/>
            <person name="Yi J."/>
            <person name="Peng Y."/>
        </authorList>
    </citation>
    <scope>NUCLEOTIDE SEQUENCE [LARGE SCALE GENOMIC DNA]</scope>
    <source>
        <strain evidence="5 6">GP24</strain>
    </source>
</reference>
<name>A0A2N8HFJ7_9BACT</name>
<evidence type="ECO:0000256" key="1">
    <source>
        <dbReference type="ARBA" id="ARBA00022670"/>
    </source>
</evidence>
<keyword evidence="3" id="KW-1133">Transmembrane helix</keyword>
<sequence>MRSTIWTRALLVIMMTVMMTVVAIAYWRWNSRVTEKNVSFRSEVFTMARESELKEEDIPILHQLNEEYSRVARLVERVLVSIDTTGVATVPQPSEDGDSMVEKRLAVHGLGSGVIVTEEGHIITAYHVIQNKHALRVTLSNGKSVSVRLVGVDPELDIAVLQVENPMTFTPLPFGNSDEIAPGMIVLACGNPYGLGTTVSRGIISARERKLVDSGLDLIQTDASIFPGNSGGPLINIRGEIIGINKSVLPNVEKNYAGIGFAIPSNLVLHTFEQICRHGRPMRGYLGLDIVRNTPPLRSFLDYHEAGGAVVNIVKPGSPAEQAGLQTGDVMLSFNEVPIQTDKDVKDRIENLSIGDKFRLKIWRKGQKMNVTLKVGDSILKNVPSPWEDFMEGVGMHLRELTAEEQSIGARGLLVIQVNPKKSVGQILQAGDMVFAVNHQSVSTMDALVRALREGPALLTVSRDGQQFNVKVDARPVSEKTLLPRIPTATKSSAIVPREL</sequence>
<dbReference type="SMART" id="SM00228">
    <property type="entry name" value="PDZ"/>
    <property type="match status" value="2"/>
</dbReference>
<evidence type="ECO:0000256" key="3">
    <source>
        <dbReference type="SAM" id="Phobius"/>
    </source>
</evidence>
<evidence type="ECO:0000313" key="5">
    <source>
        <dbReference type="EMBL" id="PNC19062.1"/>
    </source>
</evidence>
<protein>
    <recommendedName>
        <fullName evidence="4">PDZ domain-containing protein</fullName>
    </recommendedName>
</protein>
<feature type="domain" description="PDZ" evidence="4">
    <location>
        <begin position="283"/>
        <end position="340"/>
    </location>
</feature>
<dbReference type="AlphaFoldDB" id="A0A2N8HFJ7"/>
<dbReference type="InterPro" id="IPR001940">
    <property type="entry name" value="Peptidase_S1C"/>
</dbReference>
<dbReference type="InterPro" id="IPR001478">
    <property type="entry name" value="PDZ"/>
</dbReference>
<keyword evidence="3" id="KW-0812">Transmembrane</keyword>
<gene>
    <name evidence="5" type="ORF">CXU22_04565</name>
</gene>
<dbReference type="GO" id="GO:0006508">
    <property type="term" value="P:proteolysis"/>
    <property type="evidence" value="ECO:0007669"/>
    <property type="project" value="UniProtKB-KW"/>
</dbReference>
<dbReference type="PANTHER" id="PTHR43343">
    <property type="entry name" value="PEPTIDASE S12"/>
    <property type="match status" value="1"/>
</dbReference>
<accession>A0A2N8HFJ7</accession>